<protein>
    <recommendedName>
        <fullName evidence="5">Peptidase A1 domain-containing protein</fullName>
    </recommendedName>
</protein>
<dbReference type="GO" id="GO:0004190">
    <property type="term" value="F:aspartic-type endopeptidase activity"/>
    <property type="evidence" value="ECO:0007669"/>
    <property type="project" value="UniProtKB-KW"/>
</dbReference>
<dbReference type="FunFam" id="2.40.70.10:FF:000013">
    <property type="entry name" value="Aspartyl protease AED1"/>
    <property type="match status" value="1"/>
</dbReference>
<dbReference type="EMBL" id="DUZY01000001">
    <property type="protein sequence ID" value="DAD24981.1"/>
    <property type="molecule type" value="Genomic_DNA"/>
</dbReference>
<evidence type="ECO:0000256" key="2">
    <source>
        <dbReference type="PIRSR" id="PIRSR601461-1"/>
    </source>
</evidence>
<evidence type="ECO:0000259" key="5">
    <source>
        <dbReference type="PROSITE" id="PS51767"/>
    </source>
</evidence>
<comment type="similarity">
    <text evidence="1 3">Belongs to the peptidase A1 family.</text>
</comment>
<feature type="signal peptide" evidence="4">
    <location>
        <begin position="1"/>
        <end position="25"/>
    </location>
</feature>
<feature type="active site" evidence="2">
    <location>
        <position position="141"/>
    </location>
</feature>
<sequence>MAIRHASLLSYLLYSFLLFPFYVEAFGRERLEAAINSRFPATNCSLSPKGFDHSTKLQIVYKNGPCSPLGLGRNTTLSPLQILLQDQLRVQSIQSRIFKETSIAGSKAAIPAKFGLPLGKMEYIVKVGFGTPTQYVTLLFDTGSSLTWIQCQPCAISCYQQLEPIFDPSNSSSYSSIPCDSVQCSQLVGPHPCNSTSKCIYLMKYMGNFTSIGYLGVDTLTISSDVFPGFQFGCSQGTRGDIGMIAGILGLGRDQVSLVSQTAKTYGEIFSYCLPSSNSIGYLAFGSQAGTGSTSIKYTPLVIDLNAPSFYVVQLIGISVGGRNLSIPPSVFKSPGTIIDSGTTLTYLPPSVYAALRSAFRQGMTNYPPAPPLSPDELDTCYDLSKSATNVVIPSVVFYFEGGASLDVDLTGRVIGDSSLSQVCLAFAATSSPNEFGVLGNLLQQTYEVIYDVAGQRLGFGPGGCT</sequence>
<dbReference type="InterPro" id="IPR033121">
    <property type="entry name" value="PEPTIDASE_A1"/>
</dbReference>
<dbReference type="InterPro" id="IPR001461">
    <property type="entry name" value="Aspartic_peptidase_A1"/>
</dbReference>
<evidence type="ECO:0000256" key="4">
    <source>
        <dbReference type="SAM" id="SignalP"/>
    </source>
</evidence>
<feature type="domain" description="Peptidase A1" evidence="5">
    <location>
        <begin position="123"/>
        <end position="461"/>
    </location>
</feature>
<keyword evidence="3" id="KW-0378">Hydrolase</keyword>
<dbReference type="GO" id="GO:0006508">
    <property type="term" value="P:proteolysis"/>
    <property type="evidence" value="ECO:0007669"/>
    <property type="project" value="UniProtKB-KW"/>
</dbReference>
<dbReference type="SUPFAM" id="SSF50630">
    <property type="entry name" value="Acid proteases"/>
    <property type="match status" value="1"/>
</dbReference>
<keyword evidence="4" id="KW-0732">Signal</keyword>
<dbReference type="FunFam" id="2.40.70.10:FF:000031">
    <property type="entry name" value="Aspartyl protease AED1"/>
    <property type="match status" value="1"/>
</dbReference>
<dbReference type="PANTHER" id="PTHR13683">
    <property type="entry name" value="ASPARTYL PROTEASES"/>
    <property type="match status" value="1"/>
</dbReference>
<name>A0A822Y0F7_NELNU</name>
<feature type="active site" evidence="2">
    <location>
        <position position="340"/>
    </location>
</feature>
<keyword evidence="7" id="KW-1185">Reference proteome</keyword>
<evidence type="ECO:0000313" key="7">
    <source>
        <dbReference type="Proteomes" id="UP000607653"/>
    </source>
</evidence>
<dbReference type="InterPro" id="IPR032861">
    <property type="entry name" value="TAXi_N"/>
</dbReference>
<dbReference type="Pfam" id="PF14543">
    <property type="entry name" value="TAXi_N"/>
    <property type="match status" value="1"/>
</dbReference>
<gene>
    <name evidence="6" type="ORF">HUJ06_026445</name>
</gene>
<organism evidence="6 7">
    <name type="scientific">Nelumbo nucifera</name>
    <name type="common">Sacred lotus</name>
    <dbReference type="NCBI Taxonomy" id="4432"/>
    <lineage>
        <taxon>Eukaryota</taxon>
        <taxon>Viridiplantae</taxon>
        <taxon>Streptophyta</taxon>
        <taxon>Embryophyta</taxon>
        <taxon>Tracheophyta</taxon>
        <taxon>Spermatophyta</taxon>
        <taxon>Magnoliopsida</taxon>
        <taxon>Proteales</taxon>
        <taxon>Nelumbonaceae</taxon>
        <taxon>Nelumbo</taxon>
    </lineage>
</organism>
<evidence type="ECO:0000256" key="3">
    <source>
        <dbReference type="RuleBase" id="RU000454"/>
    </source>
</evidence>
<evidence type="ECO:0000313" key="6">
    <source>
        <dbReference type="EMBL" id="DAD24981.1"/>
    </source>
</evidence>
<dbReference type="Gene3D" id="2.40.70.10">
    <property type="entry name" value="Acid Proteases"/>
    <property type="match status" value="2"/>
</dbReference>
<dbReference type="InterPro" id="IPR001969">
    <property type="entry name" value="Aspartic_peptidase_AS"/>
</dbReference>
<dbReference type="Pfam" id="PF14541">
    <property type="entry name" value="TAXi_C"/>
    <property type="match status" value="1"/>
</dbReference>
<feature type="chain" id="PRO_5032828133" description="Peptidase A1 domain-containing protein" evidence="4">
    <location>
        <begin position="26"/>
        <end position="466"/>
    </location>
</feature>
<dbReference type="InterPro" id="IPR021109">
    <property type="entry name" value="Peptidase_aspartic_dom_sf"/>
</dbReference>
<dbReference type="PRINTS" id="PR00792">
    <property type="entry name" value="PEPSIN"/>
</dbReference>
<reference evidence="6 7" key="1">
    <citation type="journal article" date="2020" name="Mol. Biol. Evol.">
        <title>Distinct Expression and Methylation Patterns for Genes with Different Fates following a Single Whole-Genome Duplication in Flowering Plants.</title>
        <authorList>
            <person name="Shi T."/>
            <person name="Rahmani R.S."/>
            <person name="Gugger P.F."/>
            <person name="Wang M."/>
            <person name="Li H."/>
            <person name="Zhang Y."/>
            <person name="Li Z."/>
            <person name="Wang Q."/>
            <person name="Van de Peer Y."/>
            <person name="Marchal K."/>
            <person name="Chen J."/>
        </authorList>
    </citation>
    <scope>NUCLEOTIDE SEQUENCE [LARGE SCALE GENOMIC DNA]</scope>
    <source>
        <tissue evidence="6">Leaf</tissue>
    </source>
</reference>
<evidence type="ECO:0000256" key="1">
    <source>
        <dbReference type="ARBA" id="ARBA00007447"/>
    </source>
</evidence>
<accession>A0A822Y0F7</accession>
<dbReference type="PROSITE" id="PS00141">
    <property type="entry name" value="ASP_PROTEASE"/>
    <property type="match status" value="1"/>
</dbReference>
<proteinExistence type="inferred from homology"/>
<dbReference type="AlphaFoldDB" id="A0A822Y0F7"/>
<comment type="caution">
    <text evidence="6">The sequence shown here is derived from an EMBL/GenBank/DDBJ whole genome shotgun (WGS) entry which is preliminary data.</text>
</comment>
<dbReference type="InterPro" id="IPR032799">
    <property type="entry name" value="TAXi_C"/>
</dbReference>
<dbReference type="PROSITE" id="PS51767">
    <property type="entry name" value="PEPTIDASE_A1"/>
    <property type="match status" value="1"/>
</dbReference>
<keyword evidence="3" id="KW-0064">Aspartyl protease</keyword>
<dbReference type="Proteomes" id="UP000607653">
    <property type="component" value="Unassembled WGS sequence"/>
</dbReference>
<keyword evidence="3" id="KW-0645">Protease</keyword>
<dbReference type="PANTHER" id="PTHR13683:SF750">
    <property type="entry name" value="ASPARTYL PROTEASE AED1"/>
    <property type="match status" value="1"/>
</dbReference>